<feature type="binding site" evidence="7">
    <location>
        <position position="242"/>
    </location>
    <ligand>
        <name>Mg(2+)</name>
        <dbReference type="ChEBI" id="CHEBI:18420"/>
        <label>1</label>
        <note>catalytic</note>
    </ligand>
</feature>
<keyword evidence="5 8" id="KW-0378">Hydrolase</keyword>
<evidence type="ECO:0000256" key="3">
    <source>
        <dbReference type="ARBA" id="ARBA00009759"/>
    </source>
</evidence>
<evidence type="ECO:0000313" key="10">
    <source>
        <dbReference type="Proteomes" id="UP000683000"/>
    </source>
</evidence>
<dbReference type="GO" id="GO:0006021">
    <property type="term" value="P:inositol biosynthetic process"/>
    <property type="evidence" value="ECO:0007669"/>
    <property type="project" value="UniProtKB-UniPathway"/>
</dbReference>
<evidence type="ECO:0000256" key="5">
    <source>
        <dbReference type="ARBA" id="ARBA00022801"/>
    </source>
</evidence>
<dbReference type="PANTHER" id="PTHR20854">
    <property type="entry name" value="INOSITOL MONOPHOSPHATASE"/>
    <property type="match status" value="1"/>
</dbReference>
<keyword evidence="4 7" id="KW-0479">Metal-binding</keyword>
<dbReference type="GO" id="GO:0007165">
    <property type="term" value="P:signal transduction"/>
    <property type="evidence" value="ECO:0007669"/>
    <property type="project" value="TreeGrafter"/>
</dbReference>
<dbReference type="PROSITE" id="PS00630">
    <property type="entry name" value="IMP_2"/>
    <property type="match status" value="1"/>
</dbReference>
<keyword evidence="10" id="KW-1185">Reference proteome</keyword>
<evidence type="ECO:0000256" key="4">
    <source>
        <dbReference type="ARBA" id="ARBA00022723"/>
    </source>
</evidence>
<name>A0A8I2YWR2_9AGAM</name>
<dbReference type="GO" id="GO:0046872">
    <property type="term" value="F:metal ion binding"/>
    <property type="evidence" value="ECO:0007669"/>
    <property type="project" value="UniProtKB-KW"/>
</dbReference>
<dbReference type="PRINTS" id="PR00377">
    <property type="entry name" value="IMPHPHTASES"/>
</dbReference>
<dbReference type="InterPro" id="IPR033942">
    <property type="entry name" value="IMPase"/>
</dbReference>
<dbReference type="UniPathway" id="UPA00823">
    <property type="reaction ID" value="UER00788"/>
</dbReference>
<evidence type="ECO:0000313" key="9">
    <source>
        <dbReference type="EMBL" id="KAG6380719.1"/>
    </source>
</evidence>
<dbReference type="EC" id="3.1.3.25" evidence="8"/>
<dbReference type="SUPFAM" id="SSF56655">
    <property type="entry name" value="Carbohydrate phosphatase"/>
    <property type="match status" value="1"/>
</dbReference>
<evidence type="ECO:0000256" key="7">
    <source>
        <dbReference type="PIRSR" id="PIRSR600760-2"/>
    </source>
</evidence>
<comment type="similarity">
    <text evidence="3 8">Belongs to the inositol monophosphatase superfamily.</text>
</comment>
<sequence>MSLGPTELRSILTFTVNLARRAGTIILEGSHAIQSASFIDEKKNSADLVTEYDIAVENLVMTEIKNAYPSFQFIGEETYASGVRAALTDDPTFCVDPIDGTTNFVHGFPFCCISLGLIYQKRVVLGVVYNPFLDYLYTAIESQGSYLTRCSGQPMKLPLAAPKPLPSLSKALIDVEWGSDRATPVIESKCNAYLRLVADPAIVEHGQMAHAIRTTGSGAINFCLVAQGAIDVCWEIGCWPWDVCAAIVIIQEAGGSVTSRSLLASERPHADPFTLTPEVLMGREFLVVRAIQATQDETSREAQLRLSKEFYETVGNTSLMLRG</sequence>
<gene>
    <name evidence="9" type="ORF">JVT61DRAFT_5097</name>
</gene>
<dbReference type="FunFam" id="3.30.540.10:FF:000004">
    <property type="entry name" value="Inositol-1-monophosphatase"/>
    <property type="match status" value="1"/>
</dbReference>
<dbReference type="Pfam" id="PF00459">
    <property type="entry name" value="Inositol_P"/>
    <property type="match status" value="1"/>
</dbReference>
<proteinExistence type="inferred from homology"/>
<protein>
    <recommendedName>
        <fullName evidence="8">Inositol-1-monophosphatase</fullName>
        <ecNumber evidence="8">3.1.3.25</ecNumber>
    </recommendedName>
</protein>
<feature type="binding site" evidence="7">
    <location>
        <position position="99"/>
    </location>
    <ligand>
        <name>Mg(2+)</name>
        <dbReference type="ChEBI" id="CHEBI:18420"/>
        <label>1</label>
        <note>catalytic</note>
    </ligand>
</feature>
<dbReference type="GO" id="GO:0046854">
    <property type="term" value="P:phosphatidylinositol phosphate biosynthetic process"/>
    <property type="evidence" value="ECO:0007669"/>
    <property type="project" value="InterPro"/>
</dbReference>
<organism evidence="9 10">
    <name type="scientific">Boletus reticuloceps</name>
    <dbReference type="NCBI Taxonomy" id="495285"/>
    <lineage>
        <taxon>Eukaryota</taxon>
        <taxon>Fungi</taxon>
        <taxon>Dikarya</taxon>
        <taxon>Basidiomycota</taxon>
        <taxon>Agaricomycotina</taxon>
        <taxon>Agaricomycetes</taxon>
        <taxon>Agaricomycetidae</taxon>
        <taxon>Boletales</taxon>
        <taxon>Boletineae</taxon>
        <taxon>Boletaceae</taxon>
        <taxon>Boletoideae</taxon>
        <taxon>Boletus</taxon>
    </lineage>
</organism>
<comment type="cofactor">
    <cofactor evidence="2 7 8">
        <name>Mg(2+)</name>
        <dbReference type="ChEBI" id="CHEBI:18420"/>
    </cofactor>
</comment>
<dbReference type="OrthoDB" id="10254945at2759"/>
<feature type="binding site" evidence="7">
    <location>
        <position position="96"/>
    </location>
    <ligand>
        <name>Mg(2+)</name>
        <dbReference type="ChEBI" id="CHEBI:18420"/>
        <label>1</label>
        <note>catalytic</note>
    </ligand>
</feature>
<evidence type="ECO:0000256" key="6">
    <source>
        <dbReference type="ARBA" id="ARBA00022842"/>
    </source>
</evidence>
<dbReference type="Gene3D" id="3.40.190.80">
    <property type="match status" value="1"/>
</dbReference>
<dbReference type="EMBL" id="JAGFBS010000002">
    <property type="protein sequence ID" value="KAG6380719.1"/>
    <property type="molecule type" value="Genomic_DNA"/>
</dbReference>
<dbReference type="InterPro" id="IPR020550">
    <property type="entry name" value="Inositol_monophosphatase_CS"/>
</dbReference>
<reference evidence="9" key="1">
    <citation type="submission" date="2021-03" db="EMBL/GenBank/DDBJ databases">
        <title>Evolutionary innovations through gain and loss of genes in the ectomycorrhizal Boletales.</title>
        <authorList>
            <person name="Wu G."/>
            <person name="Miyauchi S."/>
            <person name="Morin E."/>
            <person name="Yang Z.-L."/>
            <person name="Xu J."/>
            <person name="Martin F.M."/>
        </authorList>
    </citation>
    <scope>NUCLEOTIDE SEQUENCE</scope>
    <source>
        <strain evidence="9">BR01</strain>
    </source>
</reference>
<dbReference type="InterPro" id="IPR000760">
    <property type="entry name" value="Inositol_monophosphatase-like"/>
</dbReference>
<comment type="pathway">
    <text evidence="8">Polyol metabolism; myo-inositol biosynthesis; myo-inositol from D-glucose 6-phosphate: step 2/2.</text>
</comment>
<dbReference type="PROSITE" id="PS00629">
    <property type="entry name" value="IMP_1"/>
    <property type="match status" value="1"/>
</dbReference>
<dbReference type="Proteomes" id="UP000683000">
    <property type="component" value="Unassembled WGS sequence"/>
</dbReference>
<evidence type="ECO:0000256" key="1">
    <source>
        <dbReference type="ARBA" id="ARBA00001033"/>
    </source>
</evidence>
<accession>A0A8I2YWR2</accession>
<comment type="catalytic activity">
    <reaction evidence="1 8">
        <text>a myo-inositol phosphate + H2O = myo-inositol + phosphate</text>
        <dbReference type="Rhea" id="RHEA:24056"/>
        <dbReference type="ChEBI" id="CHEBI:15377"/>
        <dbReference type="ChEBI" id="CHEBI:17268"/>
        <dbReference type="ChEBI" id="CHEBI:43474"/>
        <dbReference type="ChEBI" id="CHEBI:84139"/>
        <dbReference type="EC" id="3.1.3.25"/>
    </reaction>
</comment>
<comment type="caution">
    <text evidence="9">The sequence shown here is derived from an EMBL/GenBank/DDBJ whole genome shotgun (WGS) entry which is preliminary data.</text>
</comment>
<feature type="binding site" evidence="7">
    <location>
        <position position="76"/>
    </location>
    <ligand>
        <name>Mg(2+)</name>
        <dbReference type="ChEBI" id="CHEBI:18420"/>
        <label>1</label>
        <note>catalytic</note>
    </ligand>
</feature>
<keyword evidence="6 7" id="KW-0460">Magnesium</keyword>
<dbReference type="PANTHER" id="PTHR20854:SF4">
    <property type="entry name" value="INOSITOL-1-MONOPHOSPHATASE-RELATED"/>
    <property type="match status" value="1"/>
</dbReference>
<evidence type="ECO:0000256" key="8">
    <source>
        <dbReference type="RuleBase" id="RU364068"/>
    </source>
</evidence>
<dbReference type="CDD" id="cd01639">
    <property type="entry name" value="IMPase"/>
    <property type="match status" value="1"/>
</dbReference>
<dbReference type="InterPro" id="IPR020583">
    <property type="entry name" value="Inositol_monoP_metal-BS"/>
</dbReference>
<evidence type="ECO:0000256" key="2">
    <source>
        <dbReference type="ARBA" id="ARBA00001946"/>
    </source>
</evidence>
<feature type="binding site" evidence="7">
    <location>
        <position position="98"/>
    </location>
    <ligand>
        <name>Mg(2+)</name>
        <dbReference type="ChEBI" id="CHEBI:18420"/>
        <label>1</label>
        <note>catalytic</note>
    </ligand>
</feature>
<dbReference type="GO" id="GO:0008934">
    <property type="term" value="F:inositol monophosphate 1-phosphatase activity"/>
    <property type="evidence" value="ECO:0007669"/>
    <property type="project" value="InterPro"/>
</dbReference>
<dbReference type="Gene3D" id="3.30.540.10">
    <property type="entry name" value="Fructose-1,6-Bisphosphatase, subunit A, domain 1"/>
    <property type="match status" value="1"/>
</dbReference>
<dbReference type="AlphaFoldDB" id="A0A8I2YWR2"/>